<feature type="compositionally biased region" description="Low complexity" evidence="1">
    <location>
        <begin position="161"/>
        <end position="171"/>
    </location>
</feature>
<protein>
    <submittedName>
        <fullName evidence="2">Uncharacterized protein</fullName>
    </submittedName>
</protein>
<gene>
    <name evidence="2" type="ORF">OsJ_07623</name>
</gene>
<organism evidence="2">
    <name type="scientific">Oryza sativa subsp. japonica</name>
    <name type="common">Rice</name>
    <dbReference type="NCBI Taxonomy" id="39947"/>
    <lineage>
        <taxon>Eukaryota</taxon>
        <taxon>Viridiplantae</taxon>
        <taxon>Streptophyta</taxon>
        <taxon>Embryophyta</taxon>
        <taxon>Tracheophyta</taxon>
        <taxon>Spermatophyta</taxon>
        <taxon>Magnoliopsida</taxon>
        <taxon>Liliopsida</taxon>
        <taxon>Poales</taxon>
        <taxon>Poaceae</taxon>
        <taxon>BOP clade</taxon>
        <taxon>Oryzoideae</taxon>
        <taxon>Oryzeae</taxon>
        <taxon>Oryzinae</taxon>
        <taxon>Oryza</taxon>
        <taxon>Oryza sativa</taxon>
    </lineage>
</organism>
<proteinExistence type="predicted"/>
<name>B9F183_ORYSJ</name>
<reference evidence="2" key="1">
    <citation type="journal article" date="2005" name="PLoS Biol.">
        <title>The genomes of Oryza sativa: a history of duplications.</title>
        <authorList>
            <person name="Yu J."/>
            <person name="Wang J."/>
            <person name="Lin W."/>
            <person name="Li S."/>
            <person name="Li H."/>
            <person name="Zhou J."/>
            <person name="Ni P."/>
            <person name="Dong W."/>
            <person name="Hu S."/>
            <person name="Zeng C."/>
            <person name="Zhang J."/>
            <person name="Zhang Y."/>
            <person name="Li R."/>
            <person name="Xu Z."/>
            <person name="Li S."/>
            <person name="Li X."/>
            <person name="Zheng H."/>
            <person name="Cong L."/>
            <person name="Lin L."/>
            <person name="Yin J."/>
            <person name="Geng J."/>
            <person name="Li G."/>
            <person name="Shi J."/>
            <person name="Liu J."/>
            <person name="Lv H."/>
            <person name="Li J."/>
            <person name="Wang J."/>
            <person name="Deng Y."/>
            <person name="Ran L."/>
            <person name="Shi X."/>
            <person name="Wang X."/>
            <person name="Wu Q."/>
            <person name="Li C."/>
            <person name="Ren X."/>
            <person name="Wang J."/>
            <person name="Wang X."/>
            <person name="Li D."/>
            <person name="Liu D."/>
            <person name="Zhang X."/>
            <person name="Ji Z."/>
            <person name="Zhao W."/>
            <person name="Sun Y."/>
            <person name="Zhang Z."/>
            <person name="Bao J."/>
            <person name="Han Y."/>
            <person name="Dong L."/>
            <person name="Ji J."/>
            <person name="Chen P."/>
            <person name="Wu S."/>
            <person name="Liu J."/>
            <person name="Xiao Y."/>
            <person name="Bu D."/>
            <person name="Tan J."/>
            <person name="Yang L."/>
            <person name="Ye C."/>
            <person name="Zhang J."/>
            <person name="Xu J."/>
            <person name="Zhou Y."/>
            <person name="Yu Y."/>
            <person name="Zhang B."/>
            <person name="Zhuang S."/>
            <person name="Wei H."/>
            <person name="Liu B."/>
            <person name="Lei M."/>
            <person name="Yu H."/>
            <person name="Li Y."/>
            <person name="Xu H."/>
            <person name="Wei S."/>
            <person name="He X."/>
            <person name="Fang L."/>
            <person name="Zhang Z."/>
            <person name="Zhang Y."/>
            <person name="Huang X."/>
            <person name="Su Z."/>
            <person name="Tong W."/>
            <person name="Li J."/>
            <person name="Tong Z."/>
            <person name="Li S."/>
            <person name="Ye J."/>
            <person name="Wang L."/>
            <person name="Fang L."/>
            <person name="Lei T."/>
            <person name="Chen C."/>
            <person name="Chen H."/>
            <person name="Xu Z."/>
            <person name="Li H."/>
            <person name="Huang H."/>
            <person name="Zhang F."/>
            <person name="Xu H."/>
            <person name="Li N."/>
            <person name="Zhao C."/>
            <person name="Li S."/>
            <person name="Dong L."/>
            <person name="Huang Y."/>
            <person name="Li L."/>
            <person name="Xi Y."/>
            <person name="Qi Q."/>
            <person name="Li W."/>
            <person name="Zhang B."/>
            <person name="Hu W."/>
            <person name="Zhang Y."/>
            <person name="Tian X."/>
            <person name="Jiao Y."/>
            <person name="Liang X."/>
            <person name="Jin J."/>
            <person name="Gao L."/>
            <person name="Zheng W."/>
            <person name="Hao B."/>
            <person name="Liu S."/>
            <person name="Wang W."/>
            <person name="Yuan L."/>
            <person name="Cao M."/>
            <person name="McDermott J."/>
            <person name="Samudrala R."/>
            <person name="Wang J."/>
            <person name="Wong G.K."/>
            <person name="Yang H."/>
        </authorList>
    </citation>
    <scope>NUCLEOTIDE SEQUENCE [LARGE SCALE GENOMIC DNA]</scope>
</reference>
<feature type="compositionally biased region" description="Low complexity" evidence="1">
    <location>
        <begin position="138"/>
        <end position="153"/>
    </location>
</feature>
<feature type="region of interest" description="Disordered" evidence="1">
    <location>
        <begin position="84"/>
        <end position="195"/>
    </location>
</feature>
<dbReference type="Proteomes" id="UP000007752">
    <property type="component" value="Chromosome 2"/>
</dbReference>
<dbReference type="AlphaFoldDB" id="B9F183"/>
<reference evidence="2" key="2">
    <citation type="submission" date="2008-12" db="EMBL/GenBank/DDBJ databases">
        <title>Improved gene annotation of the rice (Oryza sativa) genomes.</title>
        <authorList>
            <person name="Wang J."/>
            <person name="Li R."/>
            <person name="Fan W."/>
            <person name="Huang Q."/>
            <person name="Zhang J."/>
            <person name="Zhou Y."/>
            <person name="Hu Y."/>
            <person name="Zi S."/>
            <person name="Li J."/>
            <person name="Ni P."/>
            <person name="Zheng H."/>
            <person name="Zhang Y."/>
            <person name="Zhao M."/>
            <person name="Hao Q."/>
            <person name="McDermott J."/>
            <person name="Samudrala R."/>
            <person name="Kristiansen K."/>
            <person name="Wong G.K.-S."/>
        </authorList>
    </citation>
    <scope>NUCLEOTIDE SEQUENCE</scope>
</reference>
<dbReference type="EMBL" id="CM000139">
    <property type="protein sequence ID" value="EEE57425.1"/>
    <property type="molecule type" value="Genomic_DNA"/>
</dbReference>
<evidence type="ECO:0000256" key="1">
    <source>
        <dbReference type="SAM" id="MobiDB-lite"/>
    </source>
</evidence>
<evidence type="ECO:0000313" key="2">
    <source>
        <dbReference type="EMBL" id="EEE57425.1"/>
    </source>
</evidence>
<accession>B9F183</accession>
<sequence length="195" mass="20296">MFITALLDPLHHRLADQRSTPTANYYIHQELANTTKINELMRELKNTQEPSSFSLGLPPASFPLRSAAVARPLSPLWCAAAASAARGSSPPPLPQDLAEGRAQQPPPLPQGAASRGSSPPPLPPDLAEGMAQPPPQLPQGSRPPRELAASPPAGSGGGEGAAAAGATASGSRWPRELAASPPIARRLPSSNRRTR</sequence>